<evidence type="ECO:0000256" key="3">
    <source>
        <dbReference type="ARBA" id="ARBA00022490"/>
    </source>
</evidence>
<evidence type="ECO:0000256" key="1">
    <source>
        <dbReference type="ARBA" id="ARBA00004161"/>
    </source>
</evidence>
<comment type="subcellular location">
    <subcellularLocation>
        <location evidence="1">Cytoplasm</location>
        <location evidence="1">Myofibril</location>
        <location evidence="1">Sarcomere</location>
        <location evidence="1">A band</location>
    </subcellularLocation>
</comment>
<evidence type="ECO:0000256" key="2">
    <source>
        <dbReference type="ARBA" id="ARBA00006692"/>
    </source>
</evidence>
<keyword evidence="7" id="KW-0175">Coiled coil</keyword>
<name>A0A2A2JMG1_9BILA</name>
<feature type="domain" description="Ig-like" evidence="9">
    <location>
        <begin position="131"/>
        <end position="223"/>
    </location>
</feature>
<dbReference type="EMBL" id="LIAE01010341">
    <property type="protein sequence ID" value="PAV62863.1"/>
    <property type="molecule type" value="Genomic_DNA"/>
</dbReference>
<feature type="compositionally biased region" description="Low complexity" evidence="8">
    <location>
        <begin position="632"/>
        <end position="645"/>
    </location>
</feature>
<keyword evidence="5" id="KW-1015">Disulfide bond</keyword>
<evidence type="ECO:0000256" key="7">
    <source>
        <dbReference type="SAM" id="Coils"/>
    </source>
</evidence>
<organism evidence="10 11">
    <name type="scientific">Diploscapter pachys</name>
    <dbReference type="NCBI Taxonomy" id="2018661"/>
    <lineage>
        <taxon>Eukaryota</taxon>
        <taxon>Metazoa</taxon>
        <taxon>Ecdysozoa</taxon>
        <taxon>Nematoda</taxon>
        <taxon>Chromadorea</taxon>
        <taxon>Rhabditida</taxon>
        <taxon>Rhabditina</taxon>
        <taxon>Rhabditomorpha</taxon>
        <taxon>Rhabditoidea</taxon>
        <taxon>Rhabditidae</taxon>
        <taxon>Diploscapter</taxon>
    </lineage>
</organism>
<evidence type="ECO:0000313" key="11">
    <source>
        <dbReference type="Proteomes" id="UP000218231"/>
    </source>
</evidence>
<feature type="domain" description="Ig-like" evidence="9">
    <location>
        <begin position="689"/>
        <end position="779"/>
    </location>
</feature>
<dbReference type="PROSITE" id="PS50835">
    <property type="entry name" value="IG_LIKE"/>
    <property type="match status" value="5"/>
</dbReference>
<comment type="caution">
    <text evidence="10">The sequence shown here is derived from an EMBL/GenBank/DDBJ whole genome shotgun (WGS) entry which is preliminary data.</text>
</comment>
<keyword evidence="6" id="KW-0393">Immunoglobulin domain</keyword>
<keyword evidence="11" id="KW-1185">Reference proteome</keyword>
<keyword evidence="4" id="KW-0677">Repeat</keyword>
<feature type="coiled-coil region" evidence="7">
    <location>
        <begin position="418"/>
        <end position="510"/>
    </location>
</feature>
<dbReference type="InterPro" id="IPR003598">
    <property type="entry name" value="Ig_sub2"/>
</dbReference>
<dbReference type="PANTHER" id="PTHR47633">
    <property type="entry name" value="IMMUNOGLOBULIN"/>
    <property type="match status" value="1"/>
</dbReference>
<dbReference type="GO" id="GO:0031672">
    <property type="term" value="C:A band"/>
    <property type="evidence" value="ECO:0007669"/>
    <property type="project" value="UniProtKB-SubCell"/>
</dbReference>
<accession>A0A2A2JMG1</accession>
<gene>
    <name evidence="10" type="ORF">WR25_15926</name>
</gene>
<dbReference type="FunFam" id="2.60.40.10:FF:001850">
    <property type="entry name" value="KETtiN (Drosophila actin-binding) homolog"/>
    <property type="match status" value="1"/>
</dbReference>
<keyword evidence="3" id="KW-0963">Cytoplasm</keyword>
<dbReference type="Gene3D" id="2.60.40.10">
    <property type="entry name" value="Immunoglobulins"/>
    <property type="match status" value="6"/>
</dbReference>
<dbReference type="Proteomes" id="UP000218231">
    <property type="component" value="Unassembled WGS sequence"/>
</dbReference>
<dbReference type="STRING" id="2018661.A0A2A2JMG1"/>
<protein>
    <recommendedName>
        <fullName evidence="9">Ig-like domain-containing protein</fullName>
    </recommendedName>
</protein>
<evidence type="ECO:0000256" key="6">
    <source>
        <dbReference type="ARBA" id="ARBA00023319"/>
    </source>
</evidence>
<feature type="domain" description="Ig-like" evidence="9">
    <location>
        <begin position="17"/>
        <end position="104"/>
    </location>
</feature>
<dbReference type="Pfam" id="PF07679">
    <property type="entry name" value="I-set"/>
    <property type="match status" value="5"/>
</dbReference>
<evidence type="ECO:0000256" key="8">
    <source>
        <dbReference type="SAM" id="MobiDB-lite"/>
    </source>
</evidence>
<dbReference type="InterPro" id="IPR036179">
    <property type="entry name" value="Ig-like_dom_sf"/>
</dbReference>
<dbReference type="SMART" id="SM00408">
    <property type="entry name" value="IGc2"/>
    <property type="match status" value="5"/>
</dbReference>
<dbReference type="GO" id="GO:0019899">
    <property type="term" value="F:enzyme binding"/>
    <property type="evidence" value="ECO:0007669"/>
    <property type="project" value="UniProtKB-ARBA"/>
</dbReference>
<feature type="domain" description="Ig-like" evidence="9">
    <location>
        <begin position="789"/>
        <end position="908"/>
    </location>
</feature>
<dbReference type="OrthoDB" id="5969272at2759"/>
<dbReference type="FunFam" id="2.60.40.10:FF:000425">
    <property type="entry name" value="Myosin light chain kinase"/>
    <property type="match status" value="1"/>
</dbReference>
<proteinExistence type="inferred from homology"/>
<dbReference type="InterPro" id="IPR013783">
    <property type="entry name" value="Ig-like_fold"/>
</dbReference>
<feature type="compositionally biased region" description="Low complexity" evidence="8">
    <location>
        <begin position="653"/>
        <end position="670"/>
    </location>
</feature>
<reference evidence="10 11" key="1">
    <citation type="journal article" date="2017" name="Curr. Biol.">
        <title>Genome architecture and evolution of a unichromosomal asexual nematode.</title>
        <authorList>
            <person name="Fradin H."/>
            <person name="Zegar C."/>
            <person name="Gutwein M."/>
            <person name="Lucas J."/>
            <person name="Kovtun M."/>
            <person name="Corcoran D."/>
            <person name="Baugh L.R."/>
            <person name="Kiontke K."/>
            <person name="Gunsalus K."/>
            <person name="Fitch D.H."/>
            <person name="Piano F."/>
        </authorList>
    </citation>
    <scope>NUCLEOTIDE SEQUENCE [LARGE SCALE GENOMIC DNA]</scope>
    <source>
        <strain evidence="10">PF1309</strain>
    </source>
</reference>
<sequence length="980" mass="108500">MPFKQPLGERVDNRTAPYFTRPLNDKRAVVGERIVLECIVEGYPEPAVKFLKDGNNVTTCPDYQIAHDGGKYTLTIPRVVVADSGRFTAQAANAAGIKQSTCVLIVAAAPTPVPGAKSVASPAPPMTPVGPSAPIFMKELRHQPLKPGSQLVFEARVAGIPPPTIEWFKNGKTLQNYRAQVEHDQQSGIVSLILPQMFNDDLGEYMCRASNIHGEATSSAHLLPREQYDRWFADEQIRLTRDRKQGMLAQFQGSAGGAMLTAPGQSPSSVAHKQMAKQGQFVASDPESVDVPWGVSESETEPELAALDAKGQGTKPILRQALRGLRLTEGTDAILQANVVGNPKPRIYWLYNGSPLQISGPRISATYKGALAILKISMITPEETGEYAVVAENRFGKVESSARIEVYPLSVPDQRLLVQQQREAEKQAAFEARQLEQQRQRLVEEQNRLRLLLDQERSERERLEKEHRQRIAEEEAWRAEQQRKQQQFLLEQAAFEAQKLQQQLRQSATERVSPVWRHQQAALDRPQQLYYSSTGPQHFDVPQQQRTVVVQRPEPEGYYQQPQSHQNRYEEHRRRQQGQLGESFEQQRSAYFQQAPQQQQRSYPYYTEPHHHPYHQQQPLSDQAYSMPAFKQVQPQQQGQKQANGSAGGHANGGIPQQQQQQQQAGSQQQNPSGHGHEHGAALVNARPPQFLVHPQSVSVKAGETVVFNAKVAGQPVPAIEWLKADGSAIQAGGKIKIEAGADGSSRLTIEKVDAHDANTYSCVARNAGGSFQSRFSLNVLTAKSPEAPEFTGKFQSTAIYDGDSVKLYCKANGEGITFKWFKDNEEIGNGPHYKIESKGSETSLQIVDATLQEGDGKALLASSRVATLSDFGIAVLEINPVTVFDQGEYTVVALNPLGEARSTTTISVMSHAGPMNQPTLGNSFGTVYQSKSPQPAPGVQLDLPTFHSDLRSQELFEGQHLHLETKLTPINDKELQVVW</sequence>
<comment type="similarity">
    <text evidence="2">Belongs to the protein kinase superfamily. CAMK Ser/Thr protein kinase family.</text>
</comment>
<feature type="region of interest" description="Disordered" evidence="8">
    <location>
        <begin position="630"/>
        <end position="681"/>
    </location>
</feature>
<dbReference type="SUPFAM" id="SSF48726">
    <property type="entry name" value="Immunoglobulin"/>
    <property type="match status" value="5"/>
</dbReference>
<evidence type="ECO:0000256" key="4">
    <source>
        <dbReference type="ARBA" id="ARBA00022737"/>
    </source>
</evidence>
<dbReference type="InterPro" id="IPR013098">
    <property type="entry name" value="Ig_I-set"/>
</dbReference>
<feature type="domain" description="Ig-like" evidence="9">
    <location>
        <begin position="316"/>
        <end position="405"/>
    </location>
</feature>
<dbReference type="SMART" id="SM00409">
    <property type="entry name" value="IG"/>
    <property type="match status" value="5"/>
</dbReference>
<dbReference type="InterPro" id="IPR003599">
    <property type="entry name" value="Ig_sub"/>
</dbReference>
<dbReference type="FunFam" id="2.60.40.10:FF:000080">
    <property type="entry name" value="Myosin light chain kinase, smooth muscle"/>
    <property type="match status" value="1"/>
</dbReference>
<dbReference type="InterPro" id="IPR007110">
    <property type="entry name" value="Ig-like_dom"/>
</dbReference>
<evidence type="ECO:0000259" key="9">
    <source>
        <dbReference type="PROSITE" id="PS50835"/>
    </source>
</evidence>
<dbReference type="FunFam" id="2.60.40.10:FF:000032">
    <property type="entry name" value="palladin isoform X1"/>
    <property type="match status" value="1"/>
</dbReference>
<evidence type="ECO:0000256" key="5">
    <source>
        <dbReference type="ARBA" id="ARBA00023157"/>
    </source>
</evidence>
<dbReference type="AlphaFoldDB" id="A0A2A2JMG1"/>
<evidence type="ECO:0000313" key="10">
    <source>
        <dbReference type="EMBL" id="PAV62863.1"/>
    </source>
</evidence>
<feature type="region of interest" description="Disordered" evidence="8">
    <location>
        <begin position="557"/>
        <end position="584"/>
    </location>
</feature>